<evidence type="ECO:0000313" key="4">
    <source>
        <dbReference type="Proteomes" id="UP000182241"/>
    </source>
</evidence>
<reference evidence="4" key="1">
    <citation type="submission" date="2016-10" db="EMBL/GenBank/DDBJ databases">
        <authorList>
            <person name="Varghese N."/>
            <person name="Submissions S."/>
        </authorList>
    </citation>
    <scope>NUCLEOTIDE SEQUENCE [LARGE SCALE GENOMIC DNA]</scope>
    <source>
        <strain evidence="4">DSM 44234</strain>
    </source>
</reference>
<dbReference type="STRING" id="57704.SAMN04489793_0365"/>
<dbReference type="PANTHER" id="PTHR34136:SF1">
    <property type="entry name" value="UDP-N-ACETYL-D-MANNOSAMINURONIC ACID TRANSFERASE"/>
    <property type="match status" value="1"/>
</dbReference>
<keyword evidence="2" id="KW-0808">Transferase</keyword>
<protein>
    <submittedName>
        <fullName evidence="3">Polymer biosynthesis protein, WecB/TagA/CpsF family</fullName>
    </submittedName>
</protein>
<dbReference type="GO" id="GO:0016758">
    <property type="term" value="F:hexosyltransferase activity"/>
    <property type="evidence" value="ECO:0007669"/>
    <property type="project" value="TreeGrafter"/>
</dbReference>
<proteinExistence type="predicted"/>
<evidence type="ECO:0000313" key="3">
    <source>
        <dbReference type="EMBL" id="SEB62663.1"/>
    </source>
</evidence>
<keyword evidence="4" id="KW-1185">Reference proteome</keyword>
<gene>
    <name evidence="3" type="ORF">SAMN04489793_0365</name>
</gene>
<dbReference type="PANTHER" id="PTHR34136">
    <property type="match status" value="1"/>
</dbReference>
<sequence>MSTRPALLVDDSPIVCVSGADVLDRIERRIAEGGTRPLGVCSVNVDHLHHFGPGGRRLGGDVDWLSVADGAPIARRGAMLARCDWPRVTGADLLPQVIARAAERGWRVGFVGGTPEMHDRLRPVLREEYPTLAVVGFWAPERAELDDRDVAERIVAEVRSASPTVLIVGLGKPRQERWIDEAGPHTGAAVLLPFGAAADFMAGMVVRAPERWQRAGAEWLYRLLQEPRRLARRYLVQGPPALLRLRRARLTEVTWPAASQPGGAP</sequence>
<dbReference type="Proteomes" id="UP000182241">
    <property type="component" value="Unassembled WGS sequence"/>
</dbReference>
<evidence type="ECO:0000256" key="2">
    <source>
        <dbReference type="ARBA" id="ARBA00022679"/>
    </source>
</evidence>
<dbReference type="RefSeq" id="WP_068740417.1">
    <property type="nucleotide sequence ID" value="NZ_CBDRGN010000005.1"/>
</dbReference>
<dbReference type="NCBIfam" id="TIGR00696">
    <property type="entry name" value="wecG_tagA_cpsF"/>
    <property type="match status" value="1"/>
</dbReference>
<organism evidence="3 4">
    <name type="scientific">Tsukamurella tyrosinosolvens</name>
    <dbReference type="NCBI Taxonomy" id="57704"/>
    <lineage>
        <taxon>Bacteria</taxon>
        <taxon>Bacillati</taxon>
        <taxon>Actinomycetota</taxon>
        <taxon>Actinomycetes</taxon>
        <taxon>Mycobacteriales</taxon>
        <taxon>Tsukamurellaceae</taxon>
        <taxon>Tsukamurella</taxon>
    </lineage>
</organism>
<dbReference type="AlphaFoldDB" id="A0A1H4KW74"/>
<dbReference type="InterPro" id="IPR004629">
    <property type="entry name" value="WecG_TagA_CpsF"/>
</dbReference>
<evidence type="ECO:0000256" key="1">
    <source>
        <dbReference type="ARBA" id="ARBA00022676"/>
    </source>
</evidence>
<accession>A0A1H4KW74</accession>
<dbReference type="CDD" id="cd06533">
    <property type="entry name" value="Glyco_transf_WecG_TagA"/>
    <property type="match status" value="1"/>
</dbReference>
<dbReference type="EMBL" id="FNSA01000003">
    <property type="protein sequence ID" value="SEB62663.1"/>
    <property type="molecule type" value="Genomic_DNA"/>
</dbReference>
<keyword evidence="1" id="KW-0328">Glycosyltransferase</keyword>
<name>A0A1H4KW74_TSUTY</name>
<dbReference type="Pfam" id="PF03808">
    <property type="entry name" value="Glyco_tran_WecG"/>
    <property type="match status" value="1"/>
</dbReference>